<dbReference type="Gene3D" id="3.30.342.10">
    <property type="entry name" value="DNA Polymerase, chain B, domain 1"/>
    <property type="match status" value="1"/>
</dbReference>
<sequence length="37" mass="4266">MDFYTNVISYGNSILVRGVKNGERITARNKYQPTLFV</sequence>
<name>A0A382HZ51_9ZZZZ</name>
<dbReference type="AlphaFoldDB" id="A0A382HZ51"/>
<protein>
    <submittedName>
        <fullName evidence="1">Uncharacterized protein</fullName>
    </submittedName>
</protein>
<accession>A0A382HZ51</accession>
<reference evidence="1" key="1">
    <citation type="submission" date="2018-05" db="EMBL/GenBank/DDBJ databases">
        <authorList>
            <person name="Lanie J.A."/>
            <person name="Ng W.-L."/>
            <person name="Kazmierczak K.M."/>
            <person name="Andrzejewski T.M."/>
            <person name="Davidsen T.M."/>
            <person name="Wayne K.J."/>
            <person name="Tettelin H."/>
            <person name="Glass J.I."/>
            <person name="Rusch D."/>
            <person name="Podicherti R."/>
            <person name="Tsui H.-C.T."/>
            <person name="Winkler M.E."/>
        </authorList>
    </citation>
    <scope>NUCLEOTIDE SEQUENCE</scope>
</reference>
<evidence type="ECO:0000313" key="1">
    <source>
        <dbReference type="EMBL" id="SVB92578.1"/>
    </source>
</evidence>
<dbReference type="EMBL" id="UINC01064170">
    <property type="protein sequence ID" value="SVB92578.1"/>
    <property type="molecule type" value="Genomic_DNA"/>
</dbReference>
<feature type="non-terminal residue" evidence="1">
    <location>
        <position position="37"/>
    </location>
</feature>
<organism evidence="1">
    <name type="scientific">marine metagenome</name>
    <dbReference type="NCBI Taxonomy" id="408172"/>
    <lineage>
        <taxon>unclassified sequences</taxon>
        <taxon>metagenomes</taxon>
        <taxon>ecological metagenomes</taxon>
    </lineage>
</organism>
<proteinExistence type="predicted"/>
<gene>
    <name evidence="1" type="ORF">METZ01_LOCUS245432</name>
</gene>